<evidence type="ECO:0000256" key="1">
    <source>
        <dbReference type="ARBA" id="ARBA00004926"/>
    </source>
</evidence>
<dbReference type="PROSITE" id="PS51463">
    <property type="entry name" value="P_GLUCOSE_ISOMERASE_3"/>
    <property type="match status" value="1"/>
</dbReference>
<keyword evidence="5" id="KW-0963">Cytoplasm</keyword>
<comment type="catalytic activity">
    <reaction evidence="8">
        <text>alpha-D-glucose 6-phosphate = beta-D-fructose 6-phosphate</text>
        <dbReference type="Rhea" id="RHEA:11816"/>
        <dbReference type="ChEBI" id="CHEBI:57634"/>
        <dbReference type="ChEBI" id="CHEBI:58225"/>
        <dbReference type="EC" id="5.3.1.9"/>
    </reaction>
</comment>
<comment type="similarity">
    <text evidence="2">Belongs to the GPI family.</text>
</comment>
<dbReference type="HAMAP" id="MF_00473">
    <property type="entry name" value="G6P_isomerase"/>
    <property type="match status" value="1"/>
</dbReference>
<dbReference type="FunFam" id="3.40.50.10490:FF:000071">
    <property type="entry name" value="Glucose-6-phosphate isomerase"/>
    <property type="match status" value="1"/>
</dbReference>
<proteinExistence type="inferred from homology"/>
<dbReference type="EC" id="5.3.1.9" evidence="3"/>
<dbReference type="PANTHER" id="PTHR11469">
    <property type="entry name" value="GLUCOSE-6-PHOSPHATE ISOMERASE"/>
    <property type="match status" value="1"/>
</dbReference>
<dbReference type="GO" id="GO:0006096">
    <property type="term" value="P:glycolytic process"/>
    <property type="evidence" value="ECO:0007669"/>
    <property type="project" value="UniProtKB-UniPathway"/>
</dbReference>
<dbReference type="GO" id="GO:0048029">
    <property type="term" value="F:monosaccharide binding"/>
    <property type="evidence" value="ECO:0007669"/>
    <property type="project" value="TreeGrafter"/>
</dbReference>
<evidence type="ECO:0000256" key="6">
    <source>
        <dbReference type="ARBA" id="ARBA00023152"/>
    </source>
</evidence>
<accession>A0A3B1BVN1</accession>
<evidence type="ECO:0000256" key="7">
    <source>
        <dbReference type="ARBA" id="ARBA00023235"/>
    </source>
</evidence>
<keyword evidence="6" id="KW-0324">Glycolysis</keyword>
<comment type="pathway">
    <text evidence="1">Carbohydrate degradation; glycolysis; D-glyceraldehyde 3-phosphate and glycerone phosphate from D-glucose: step 2/4.</text>
</comment>
<evidence type="ECO:0000256" key="3">
    <source>
        <dbReference type="ARBA" id="ARBA00011952"/>
    </source>
</evidence>
<name>A0A3B1BVN1_9ZZZZ</name>
<protein>
    <recommendedName>
        <fullName evidence="3">glucose-6-phosphate isomerase</fullName>
        <ecNumber evidence="3">5.3.1.9</ecNumber>
    </recommendedName>
</protein>
<organism evidence="9">
    <name type="scientific">hydrothermal vent metagenome</name>
    <dbReference type="NCBI Taxonomy" id="652676"/>
    <lineage>
        <taxon>unclassified sequences</taxon>
        <taxon>metagenomes</taxon>
        <taxon>ecological metagenomes</taxon>
    </lineage>
</organism>
<dbReference type="Gene3D" id="3.40.50.10490">
    <property type="entry name" value="Glucose-6-phosphate isomerase like protein, domain 1"/>
    <property type="match status" value="2"/>
</dbReference>
<dbReference type="CDD" id="cd05015">
    <property type="entry name" value="SIS_PGI_1"/>
    <property type="match status" value="1"/>
</dbReference>
<dbReference type="InterPro" id="IPR018189">
    <property type="entry name" value="Phosphoglucose_isomerase_CS"/>
</dbReference>
<evidence type="ECO:0000256" key="8">
    <source>
        <dbReference type="ARBA" id="ARBA00029321"/>
    </source>
</evidence>
<keyword evidence="4" id="KW-0312">Gluconeogenesis</keyword>
<dbReference type="Pfam" id="PF00342">
    <property type="entry name" value="PGI"/>
    <property type="match status" value="1"/>
</dbReference>
<dbReference type="GO" id="GO:0006094">
    <property type="term" value="P:gluconeogenesis"/>
    <property type="evidence" value="ECO:0007669"/>
    <property type="project" value="UniProtKB-KW"/>
</dbReference>
<gene>
    <name evidence="9" type="ORF">MNBD_NITROSPINAE04-1721</name>
</gene>
<dbReference type="InterPro" id="IPR046348">
    <property type="entry name" value="SIS_dom_sf"/>
</dbReference>
<dbReference type="InterPro" id="IPR001672">
    <property type="entry name" value="G6P_Isomerase"/>
</dbReference>
<dbReference type="GO" id="GO:0051156">
    <property type="term" value="P:glucose 6-phosphate metabolic process"/>
    <property type="evidence" value="ECO:0007669"/>
    <property type="project" value="TreeGrafter"/>
</dbReference>
<dbReference type="InterPro" id="IPR035482">
    <property type="entry name" value="SIS_PGI_2"/>
</dbReference>
<dbReference type="FunFam" id="3.40.50.10490:FF:000016">
    <property type="entry name" value="Glucose-6-phosphate isomerase"/>
    <property type="match status" value="1"/>
</dbReference>
<evidence type="ECO:0000256" key="2">
    <source>
        <dbReference type="ARBA" id="ARBA00006604"/>
    </source>
</evidence>
<dbReference type="GO" id="GO:0097367">
    <property type="term" value="F:carbohydrate derivative binding"/>
    <property type="evidence" value="ECO:0007669"/>
    <property type="project" value="InterPro"/>
</dbReference>
<dbReference type="PROSITE" id="PS00174">
    <property type="entry name" value="P_GLUCOSE_ISOMERASE_2"/>
    <property type="match status" value="1"/>
</dbReference>
<evidence type="ECO:0000256" key="4">
    <source>
        <dbReference type="ARBA" id="ARBA00022432"/>
    </source>
</evidence>
<dbReference type="CDD" id="cd05016">
    <property type="entry name" value="SIS_PGI_2"/>
    <property type="match status" value="1"/>
</dbReference>
<dbReference type="InterPro" id="IPR035476">
    <property type="entry name" value="SIS_PGI_1"/>
</dbReference>
<dbReference type="SUPFAM" id="SSF53697">
    <property type="entry name" value="SIS domain"/>
    <property type="match status" value="1"/>
</dbReference>
<dbReference type="UniPathway" id="UPA00109">
    <property type="reaction ID" value="UER00181"/>
</dbReference>
<dbReference type="AlphaFoldDB" id="A0A3B1BVN1"/>
<dbReference type="GO" id="GO:0004347">
    <property type="term" value="F:glucose-6-phosphate isomerase activity"/>
    <property type="evidence" value="ECO:0007669"/>
    <property type="project" value="UniProtKB-EC"/>
</dbReference>
<dbReference type="GO" id="GO:0005829">
    <property type="term" value="C:cytosol"/>
    <property type="evidence" value="ECO:0007669"/>
    <property type="project" value="TreeGrafter"/>
</dbReference>
<evidence type="ECO:0000256" key="5">
    <source>
        <dbReference type="ARBA" id="ARBA00022490"/>
    </source>
</evidence>
<keyword evidence="7 9" id="KW-0413">Isomerase</keyword>
<evidence type="ECO:0000313" key="9">
    <source>
        <dbReference type="EMBL" id="VAX16313.1"/>
    </source>
</evidence>
<dbReference type="PRINTS" id="PR00662">
    <property type="entry name" value="G6PISOMERASE"/>
</dbReference>
<dbReference type="PANTHER" id="PTHR11469:SF1">
    <property type="entry name" value="GLUCOSE-6-PHOSPHATE ISOMERASE"/>
    <property type="match status" value="1"/>
</dbReference>
<sequence length="465" mass="51505">MQDIKIDYTNIMAPAVGEANGLTEENFTALSSRADKIHDDLVGRRESGDKPFYDLPYKIKEAKELIKAANTIKKDFSNLVTLGIGGSALGTTAMLTALGRPMHNSLSSRKRGGVRLFVADNIDPDEFGALLSNIKLKETVFNVVSKSGSTAETMSQFMIALDLLKNKLGRGWKKHLILTTDAKEGILREIADTYRLKTFVVPDGVGGRFTALTPVCLLPSACAGIDILGMLEGAARMDERCRTGDLFKNPAYLFASIHYLQDTLKGKKMTVMMPYSYRLKDVADWFRQLWAESLGKKVDIDGNRVHAGQTPIKALGATDQHSQVQLYVEGPFDKLFCLLEVEKFKTEVAIPKVFEDQPGISYLGGQSLNRLIAVEKEGTEYALTTNNRPNMTIKLPEVNAHTLGQLLYMLEVATAFAGGLYRVDAFDQPGVEFGKQYAYAMMGRAGYEKKKTEYEKAKPKKRLIV</sequence>
<dbReference type="EMBL" id="UOGA01000063">
    <property type="protein sequence ID" value="VAX16313.1"/>
    <property type="molecule type" value="Genomic_DNA"/>
</dbReference>
<reference evidence="9" key="1">
    <citation type="submission" date="2018-06" db="EMBL/GenBank/DDBJ databases">
        <authorList>
            <person name="Zhirakovskaya E."/>
        </authorList>
    </citation>
    <scope>NUCLEOTIDE SEQUENCE</scope>
</reference>